<dbReference type="PANTHER" id="PTHR46928">
    <property type="entry name" value="MESENCHYME-SPECIFIC CELL SURFACE GLYCOPROTEIN"/>
    <property type="match status" value="1"/>
</dbReference>
<dbReference type="PANTHER" id="PTHR46928:SF1">
    <property type="entry name" value="MESENCHYME-SPECIFIC CELL SURFACE GLYCOPROTEIN"/>
    <property type="match status" value="1"/>
</dbReference>
<dbReference type="InterPro" id="IPR052956">
    <property type="entry name" value="Mesenchyme-surface_protein"/>
</dbReference>
<feature type="chain" id="PRO_5042186113" evidence="2">
    <location>
        <begin position="22"/>
        <end position="700"/>
    </location>
</feature>
<keyword evidence="5" id="KW-1185">Reference proteome</keyword>
<protein>
    <submittedName>
        <fullName evidence="4">Alkaline phosphatase</fullName>
        <ecNumber evidence="4">3.1.3.1</ecNumber>
    </submittedName>
</protein>
<evidence type="ECO:0000259" key="3">
    <source>
        <dbReference type="Pfam" id="PF22494"/>
    </source>
</evidence>
<dbReference type="SUPFAM" id="SSF51004">
    <property type="entry name" value="C-terminal (heme d1) domain of cytochrome cd1-nitrite reductase"/>
    <property type="match status" value="1"/>
</dbReference>
<dbReference type="AlphaFoldDB" id="A0AAD8YBH6"/>
<evidence type="ECO:0000313" key="5">
    <source>
        <dbReference type="Proteomes" id="UP001224775"/>
    </source>
</evidence>
<dbReference type="InterPro" id="IPR055188">
    <property type="entry name" value="Choice_anch_I"/>
</dbReference>
<evidence type="ECO:0000313" key="4">
    <source>
        <dbReference type="EMBL" id="KAK1743409.1"/>
    </source>
</evidence>
<proteinExistence type="predicted"/>
<comment type="caution">
    <text evidence="4">The sequence shown here is derived from an EMBL/GenBank/DDBJ whole genome shotgun (WGS) entry which is preliminary data.</text>
</comment>
<name>A0AAD8YBH6_9STRA</name>
<dbReference type="GO" id="GO:0004035">
    <property type="term" value="F:alkaline phosphatase activity"/>
    <property type="evidence" value="ECO:0007669"/>
    <property type="project" value="UniProtKB-EC"/>
</dbReference>
<feature type="region of interest" description="Disordered" evidence="1">
    <location>
        <begin position="649"/>
        <end position="675"/>
    </location>
</feature>
<organism evidence="4 5">
    <name type="scientific">Skeletonema marinoi</name>
    <dbReference type="NCBI Taxonomy" id="267567"/>
    <lineage>
        <taxon>Eukaryota</taxon>
        <taxon>Sar</taxon>
        <taxon>Stramenopiles</taxon>
        <taxon>Ochrophyta</taxon>
        <taxon>Bacillariophyta</taxon>
        <taxon>Coscinodiscophyceae</taxon>
        <taxon>Thalassiosirophycidae</taxon>
        <taxon>Thalassiosirales</taxon>
        <taxon>Skeletonemataceae</taxon>
        <taxon>Skeletonema</taxon>
        <taxon>Skeletonema marinoi-dohrnii complex</taxon>
    </lineage>
</organism>
<reference evidence="4" key="1">
    <citation type="submission" date="2023-06" db="EMBL/GenBank/DDBJ databases">
        <title>Survivors Of The Sea: Transcriptome response of Skeletonema marinoi to long-term dormancy.</title>
        <authorList>
            <person name="Pinder M.I.M."/>
            <person name="Kourtchenko O."/>
            <person name="Robertson E.K."/>
            <person name="Larsson T."/>
            <person name="Maumus F."/>
            <person name="Osuna-Cruz C.M."/>
            <person name="Vancaester E."/>
            <person name="Stenow R."/>
            <person name="Vandepoele K."/>
            <person name="Ploug H."/>
            <person name="Bruchert V."/>
            <person name="Godhe A."/>
            <person name="Topel M."/>
        </authorList>
    </citation>
    <scope>NUCLEOTIDE SEQUENCE</scope>
    <source>
        <strain evidence="4">R05AC</strain>
    </source>
</reference>
<dbReference type="InterPro" id="IPR011048">
    <property type="entry name" value="Haem_d1_sf"/>
</dbReference>
<gene>
    <name evidence="4" type="ORF">QTG54_006030</name>
</gene>
<feature type="compositionally biased region" description="Basic and acidic residues" evidence="1">
    <location>
        <begin position="649"/>
        <end position="661"/>
    </location>
</feature>
<evidence type="ECO:0000256" key="2">
    <source>
        <dbReference type="SAM" id="SignalP"/>
    </source>
</evidence>
<evidence type="ECO:0000256" key="1">
    <source>
        <dbReference type="SAM" id="MobiDB-lite"/>
    </source>
</evidence>
<sequence>MRFALASALLLAASSAPYAAADDVITLAKRHYYSYGYEGNTTSGAPNGYAYGMGGLEIMSYDKKEKILYGVSEQGFVTLIDQTNAPEVAPQLPIVIKAEGSLTAVSVCANRGLLFVVSKDDPNLGHVLVYKASSRSEDGTVTTPELLTKVEVGYGPDMARPNSECTMLAVANEGEGVYDDTLGLINPPGSVSLINLEDLDNISSTNVPFLWTDEELIAKDIHLPLSENALEYWDEHSSIAGDVNFTLARATYTTDSGLEPEWVEWSADEKYVLVNLQENAALVKVNVETATAEDIFSYGLKSWEETPIDIIEDDGCATMPTVPGLFSVRTPDSIAVINVDGQTYVATANEGDDIEYGDFEEKQKSKDVFDGSSLGLVGASADPAIFDPISPMTSQSKYFNAECDEAEVGWCAKSMRLALGSTMIDFSDATAPVIKKMVAIGGRGISLYKLTDDDLELVWDSKSEFEIEGCKAFPWAHNGVHDEEFADVNGTLWKADPDLHETLLEMNDPEEDGCEDRGDGTPGACAMGDTVDERSLKDGYAAEAIVSGEACGKRYLVTVSEKNSVGFLYDVSDIENPVLAQVFHLSPGSEKRNPVLAYADGTLGEIDAESIIFMEAEDSPNGKAGILFAGAWSTTTSFWEFNCGDGHIAEEKPAGGDDSATKETPSTMSTEEPSSAFTSSQSLFAAAAVAFLAASASSLM</sequence>
<dbReference type="EMBL" id="JATAAI010000009">
    <property type="protein sequence ID" value="KAK1743409.1"/>
    <property type="molecule type" value="Genomic_DNA"/>
</dbReference>
<keyword evidence="2" id="KW-0732">Signal</keyword>
<dbReference type="Pfam" id="PF22494">
    <property type="entry name" value="choice_anch_I"/>
    <property type="match status" value="1"/>
</dbReference>
<feature type="signal peptide" evidence="2">
    <location>
        <begin position="1"/>
        <end position="21"/>
    </location>
</feature>
<accession>A0AAD8YBH6</accession>
<dbReference type="EC" id="3.1.3.1" evidence="4"/>
<dbReference type="Proteomes" id="UP001224775">
    <property type="component" value="Unassembled WGS sequence"/>
</dbReference>
<keyword evidence="4" id="KW-0378">Hydrolase</keyword>
<feature type="domain" description="Choice-of-anchor I" evidence="3">
    <location>
        <begin position="56"/>
        <end position="362"/>
    </location>
</feature>
<feature type="compositionally biased region" description="Low complexity" evidence="1">
    <location>
        <begin position="662"/>
        <end position="675"/>
    </location>
</feature>